<keyword evidence="1" id="KW-0732">Signal</keyword>
<reference evidence="2 3" key="2">
    <citation type="journal article" date="2008" name="Nature">
        <title>The Phaeodactylum genome reveals the evolutionary history of diatom genomes.</title>
        <authorList>
            <person name="Bowler C."/>
            <person name="Allen A.E."/>
            <person name="Badger J.H."/>
            <person name="Grimwood J."/>
            <person name="Jabbari K."/>
            <person name="Kuo A."/>
            <person name="Maheswari U."/>
            <person name="Martens C."/>
            <person name="Maumus F."/>
            <person name="Otillar R.P."/>
            <person name="Rayko E."/>
            <person name="Salamov A."/>
            <person name="Vandepoele K."/>
            <person name="Beszteri B."/>
            <person name="Gruber A."/>
            <person name="Heijde M."/>
            <person name="Katinka M."/>
            <person name="Mock T."/>
            <person name="Valentin K."/>
            <person name="Verret F."/>
            <person name="Berges J.A."/>
            <person name="Brownlee C."/>
            <person name="Cadoret J.P."/>
            <person name="Chiovitti A."/>
            <person name="Choi C.J."/>
            <person name="Coesel S."/>
            <person name="De Martino A."/>
            <person name="Detter J.C."/>
            <person name="Durkin C."/>
            <person name="Falciatore A."/>
            <person name="Fournet J."/>
            <person name="Haruta M."/>
            <person name="Huysman M.J."/>
            <person name="Jenkins B.D."/>
            <person name="Jiroutova K."/>
            <person name="Jorgensen R.E."/>
            <person name="Joubert Y."/>
            <person name="Kaplan A."/>
            <person name="Kroger N."/>
            <person name="Kroth P.G."/>
            <person name="La Roche J."/>
            <person name="Lindquist E."/>
            <person name="Lommer M."/>
            <person name="Martin-Jezequel V."/>
            <person name="Lopez P.J."/>
            <person name="Lucas S."/>
            <person name="Mangogna M."/>
            <person name="McGinnis K."/>
            <person name="Medlin L.K."/>
            <person name="Montsant A."/>
            <person name="Oudot-Le Secq M.P."/>
            <person name="Napoli C."/>
            <person name="Obornik M."/>
            <person name="Parker M.S."/>
            <person name="Petit J.L."/>
            <person name="Porcel B.M."/>
            <person name="Poulsen N."/>
            <person name="Robison M."/>
            <person name="Rychlewski L."/>
            <person name="Rynearson T.A."/>
            <person name="Schmutz J."/>
            <person name="Shapiro H."/>
            <person name="Siaut M."/>
            <person name="Stanley M."/>
            <person name="Sussman M.R."/>
            <person name="Taylor A.R."/>
            <person name="Vardi A."/>
            <person name="von Dassow P."/>
            <person name="Vyverman W."/>
            <person name="Willis A."/>
            <person name="Wyrwicz L.S."/>
            <person name="Rokhsar D.S."/>
            <person name="Weissenbach J."/>
            <person name="Armbrust E.V."/>
            <person name="Green B.R."/>
            <person name="Van de Peer Y."/>
            <person name="Grigoriev I.V."/>
        </authorList>
    </citation>
    <scope>NUCLEOTIDE SEQUENCE [LARGE SCALE GENOMIC DNA]</scope>
    <source>
        <strain evidence="2 3">CCMP1335</strain>
    </source>
</reference>
<proteinExistence type="predicted"/>
<organism evidence="2 3">
    <name type="scientific">Thalassiosira pseudonana</name>
    <name type="common">Marine diatom</name>
    <name type="synonym">Cyclotella nana</name>
    <dbReference type="NCBI Taxonomy" id="35128"/>
    <lineage>
        <taxon>Eukaryota</taxon>
        <taxon>Sar</taxon>
        <taxon>Stramenopiles</taxon>
        <taxon>Ochrophyta</taxon>
        <taxon>Bacillariophyta</taxon>
        <taxon>Coscinodiscophyceae</taxon>
        <taxon>Thalassiosirophycidae</taxon>
        <taxon>Thalassiosirales</taxon>
        <taxon>Thalassiosiraceae</taxon>
        <taxon>Thalassiosira</taxon>
    </lineage>
</organism>
<gene>
    <name evidence="2" type="ORF">THAPSDRAFT_7878</name>
</gene>
<dbReference type="KEGG" id="tps:THAPSDRAFT_7878"/>
<evidence type="ECO:0000313" key="3">
    <source>
        <dbReference type="Proteomes" id="UP000001449"/>
    </source>
</evidence>
<dbReference type="PaxDb" id="35128-Thaps7878"/>
<reference evidence="2 3" key="1">
    <citation type="journal article" date="2004" name="Science">
        <title>The genome of the diatom Thalassiosira pseudonana: ecology, evolution, and metabolism.</title>
        <authorList>
            <person name="Armbrust E.V."/>
            <person name="Berges J.A."/>
            <person name="Bowler C."/>
            <person name="Green B.R."/>
            <person name="Martinez D."/>
            <person name="Putnam N.H."/>
            <person name="Zhou S."/>
            <person name="Allen A.E."/>
            <person name="Apt K.E."/>
            <person name="Bechner M."/>
            <person name="Brzezinski M.A."/>
            <person name="Chaal B.K."/>
            <person name="Chiovitti A."/>
            <person name="Davis A.K."/>
            <person name="Demarest M.S."/>
            <person name="Detter J.C."/>
            <person name="Glavina T."/>
            <person name="Goodstein D."/>
            <person name="Hadi M.Z."/>
            <person name="Hellsten U."/>
            <person name="Hildebrand M."/>
            <person name="Jenkins B.D."/>
            <person name="Jurka J."/>
            <person name="Kapitonov V.V."/>
            <person name="Kroger N."/>
            <person name="Lau W.W."/>
            <person name="Lane T.W."/>
            <person name="Larimer F.W."/>
            <person name="Lippmeier J.C."/>
            <person name="Lucas S."/>
            <person name="Medina M."/>
            <person name="Montsant A."/>
            <person name="Obornik M."/>
            <person name="Parker M.S."/>
            <person name="Palenik B."/>
            <person name="Pazour G.J."/>
            <person name="Richardson P.M."/>
            <person name="Rynearson T.A."/>
            <person name="Saito M.A."/>
            <person name="Schwartz D.C."/>
            <person name="Thamatrakoln K."/>
            <person name="Valentin K."/>
            <person name="Vardi A."/>
            <person name="Wilkerson F.P."/>
            <person name="Rokhsar D.S."/>
        </authorList>
    </citation>
    <scope>NUCLEOTIDE SEQUENCE [LARGE SCALE GENOMIC DNA]</scope>
    <source>
        <strain evidence="2 3">CCMP1335</strain>
    </source>
</reference>
<name>B8C7S5_THAPS</name>
<dbReference type="AlphaFoldDB" id="B8C7S5"/>
<dbReference type="EMBL" id="CM000645">
    <property type="protein sequence ID" value="EED90156.1"/>
    <property type="molecule type" value="Genomic_DNA"/>
</dbReference>
<keyword evidence="3" id="KW-1185">Reference proteome</keyword>
<dbReference type="Proteomes" id="UP000001449">
    <property type="component" value="Chromosome 9"/>
</dbReference>
<dbReference type="RefSeq" id="XP_002292181.1">
    <property type="nucleotide sequence ID" value="XM_002292145.1"/>
</dbReference>
<evidence type="ECO:0000256" key="1">
    <source>
        <dbReference type="SAM" id="SignalP"/>
    </source>
</evidence>
<feature type="signal peptide" evidence="1">
    <location>
        <begin position="1"/>
        <end position="19"/>
    </location>
</feature>
<sequence length="358" mass="36302">MRIQPLAIISTILTAGVHSTTTYDDGSQHSLGPDDVASNMYVTVANGSTLNILSSTSLRGCCNDNDVTSLPKPTVEVDGSSTLSVTGDDVSIVGSNTTVDGGGDVIGASAVELFNSSDILLQGTIRMNGGDGSEDCTTGSGGHALVLRSESTAVVEGDVLLKGGCGASSGNALYVVGEGTSAFVHSGVLNGMVLVEDGGSASVHGGLFLEPIVVKGAMSSVTFYGCFQQSESGTTVKAVEVTGSFQDGVESRPINLNLFDGASVVLENDADCENLGDDESAVGNMTDAVDVDDGGNNVTDVEDVGNTTASDAGGYPTFSPTYLTYPPTTSNGSALKGRYLATAFALIFALFGNVQVLL</sequence>
<accession>B8C7S5</accession>
<protein>
    <submittedName>
        <fullName evidence="2">Uncharacterized protein</fullName>
    </submittedName>
</protein>
<feature type="chain" id="PRO_5002866370" evidence="1">
    <location>
        <begin position="20"/>
        <end position="358"/>
    </location>
</feature>
<dbReference type="HOGENOM" id="CLU_775007_0_0_1"/>
<dbReference type="GeneID" id="7449267"/>
<dbReference type="InParanoid" id="B8C7S5"/>
<evidence type="ECO:0000313" key="2">
    <source>
        <dbReference type="EMBL" id="EED90156.1"/>
    </source>
</evidence>